<feature type="region of interest" description="Disordered" evidence="3">
    <location>
        <begin position="508"/>
        <end position="568"/>
    </location>
</feature>
<feature type="domain" description="PWWP" evidence="4">
    <location>
        <begin position="583"/>
        <end position="646"/>
    </location>
</feature>
<dbReference type="OrthoDB" id="62853at2759"/>
<dbReference type="STRING" id="564608.C1N948"/>
<feature type="region of interest" description="Disordered" evidence="3">
    <location>
        <begin position="924"/>
        <end position="1005"/>
    </location>
</feature>
<dbReference type="AlphaFoldDB" id="C1N948"/>
<dbReference type="GO" id="GO:0008168">
    <property type="term" value="F:methyltransferase activity"/>
    <property type="evidence" value="ECO:0007669"/>
    <property type="project" value="UniProtKB-KW"/>
</dbReference>
<evidence type="ECO:0000313" key="6">
    <source>
        <dbReference type="Proteomes" id="UP000001876"/>
    </source>
</evidence>
<feature type="region of interest" description="Disordered" evidence="3">
    <location>
        <begin position="462"/>
        <end position="489"/>
    </location>
</feature>
<feature type="compositionally biased region" description="Basic and acidic residues" evidence="3">
    <location>
        <begin position="924"/>
        <end position="945"/>
    </location>
</feature>
<dbReference type="InterPro" id="IPR039479">
    <property type="entry name" value="Mono-CXXC"/>
</dbReference>
<dbReference type="RefSeq" id="XP_003064391.1">
    <property type="nucleotide sequence ID" value="XM_003064345.1"/>
</dbReference>
<name>C1N948_MICPC</name>
<feature type="compositionally biased region" description="Gly residues" evidence="3">
    <location>
        <begin position="721"/>
        <end position="730"/>
    </location>
</feature>
<gene>
    <name evidence="5" type="ORF">MICPUCDRAFT_49223</name>
</gene>
<dbReference type="Gene3D" id="2.30.30.140">
    <property type="match status" value="1"/>
</dbReference>
<dbReference type="InterPro" id="IPR052657">
    <property type="entry name" value="PDP_family_Arabidopsis"/>
</dbReference>
<evidence type="ECO:0000256" key="3">
    <source>
        <dbReference type="SAM" id="MobiDB-lite"/>
    </source>
</evidence>
<dbReference type="SUPFAM" id="SSF63748">
    <property type="entry name" value="Tudor/PWWP/MBT"/>
    <property type="match status" value="1"/>
</dbReference>
<dbReference type="Pfam" id="PF00145">
    <property type="entry name" value="DNA_methylase"/>
    <property type="match status" value="1"/>
</dbReference>
<keyword evidence="1" id="KW-0489">Methyltransferase</keyword>
<accession>C1N948</accession>
<dbReference type="KEGG" id="mpp:MICPUCDRAFT_49223"/>
<dbReference type="InterPro" id="IPR029063">
    <property type="entry name" value="SAM-dependent_MTases_sf"/>
</dbReference>
<organism evidence="6">
    <name type="scientific">Micromonas pusilla (strain CCMP1545)</name>
    <name type="common">Picoplanktonic green alga</name>
    <dbReference type="NCBI Taxonomy" id="564608"/>
    <lineage>
        <taxon>Eukaryota</taxon>
        <taxon>Viridiplantae</taxon>
        <taxon>Chlorophyta</taxon>
        <taxon>Mamiellophyceae</taxon>
        <taxon>Mamiellales</taxon>
        <taxon>Mamiellaceae</taxon>
        <taxon>Micromonas</taxon>
    </lineage>
</organism>
<sequence>MDTLAHTSGRLKVASLFSGCGVLDYGLTQAGHEIVLQTESDPDAREVLAARFQGICQPTDPATVECLPPDADVLAASVVCAEQEGSWRESWSKDSVASKLKQVLRLLKAGRGGQGGAVPWVLVEASTALLESDGEGVPIVCDLVSELERLGYRWAHRTIAAAAFGVPDVKPRVVLLASKHGDPRDVLLTEDAGKSANFLEPPGAETSQTFVFNQSAEGEMRVFSDFVDGFHPGDGGAVMDAAGHLAPVEVHDAERLQGLPPGWTLTSRPPAPGSRVDNAPRWKALAASLGCVPASQWIGSRLAKPYELKHDGRGSAFEAPVTVPWPTAAYNVGHGRAHVACSPFPRTNGGTLPTLGGFISGVVGAGGGGGGGEDRIGGCVTKETALECVKALRAAGWQPPPQLIAVEVAAEAAIAAATAAAVAAGEFGAGGGRGGHVGHGHDARDLASQLAAAAAAAAMGGGGAAHHASAHGVKRSASGDAGAGGGGSNAGRAAALAALGDVTAAAALAEASERSQREQRDHAPRSKKSRGGGGGGGGGGGTTTVGPSAADPDPERAAGDNADADDDDDTFVVGNVTIRSRTSAQVVWAKLPGHPFWPGLRVELERDDVASETLRMRKENEALVVFFGENSFGWVREEQVLDFKDSYADKAREPMRNKARFNAALQEAMNELAKRDDAFVPPAIVQKGKSGSHAAPSHGAKGAAKDEHKDEHKDSPAASGGSRGGGGGSGKENASQAARAGDGENSGVMAAVAAAAAAAVASGKIHTDGCVCRVCAAWAKAPKDEANAGGASGKKNGSSAVCLKIEAQRSAASHPVGAMLALQGEGSVGTAIEIYWPLDQVHYGASIVSFDAVELQHMVQYEADGVREFLCLWNEDVKVVSGDGAAGGAAPSAPRDHGKEAGLAAAASYGKDDMSGGGVAAMETDAKDAAKKEATPEGAPKKEETPAEAAAAAAAGAEDAGDGGDEDAEAALLMGLGSDGEAPSGGGANGGGAEDAAGEGRPRRK</sequence>
<dbReference type="CDD" id="cd05162">
    <property type="entry name" value="PWWP"/>
    <property type="match status" value="1"/>
</dbReference>
<protein>
    <submittedName>
        <fullName evidence="5">Predicted protein</fullName>
    </submittedName>
</protein>
<dbReference type="SMART" id="SM00293">
    <property type="entry name" value="PWWP"/>
    <property type="match status" value="1"/>
</dbReference>
<dbReference type="Pfam" id="PF00855">
    <property type="entry name" value="PWWP"/>
    <property type="match status" value="1"/>
</dbReference>
<reference evidence="5 6" key="1">
    <citation type="journal article" date="2009" name="Science">
        <title>Green evolution and dynamic adaptations revealed by genomes of the marine picoeukaryotes Micromonas.</title>
        <authorList>
            <person name="Worden A.Z."/>
            <person name="Lee J.H."/>
            <person name="Mock T."/>
            <person name="Rouze P."/>
            <person name="Simmons M.P."/>
            <person name="Aerts A.L."/>
            <person name="Allen A.E."/>
            <person name="Cuvelier M.L."/>
            <person name="Derelle E."/>
            <person name="Everett M.V."/>
            <person name="Foulon E."/>
            <person name="Grimwood J."/>
            <person name="Gundlach H."/>
            <person name="Henrissat B."/>
            <person name="Napoli C."/>
            <person name="McDonald S.M."/>
            <person name="Parker M.S."/>
            <person name="Rombauts S."/>
            <person name="Salamov A."/>
            <person name="Von Dassow P."/>
            <person name="Badger J.H."/>
            <person name="Coutinho P.M."/>
            <person name="Demir E."/>
            <person name="Dubchak I."/>
            <person name="Gentemann C."/>
            <person name="Eikrem W."/>
            <person name="Gready J.E."/>
            <person name="John U."/>
            <person name="Lanier W."/>
            <person name="Lindquist E.A."/>
            <person name="Lucas S."/>
            <person name="Mayer K.F."/>
            <person name="Moreau H."/>
            <person name="Not F."/>
            <person name="Otillar R."/>
            <person name="Panaud O."/>
            <person name="Pangilinan J."/>
            <person name="Paulsen I."/>
            <person name="Piegu B."/>
            <person name="Poliakov A."/>
            <person name="Robbens S."/>
            <person name="Schmutz J."/>
            <person name="Toulza E."/>
            <person name="Wyss T."/>
            <person name="Zelensky A."/>
            <person name="Zhou K."/>
            <person name="Armbrust E.V."/>
            <person name="Bhattacharya D."/>
            <person name="Goodenough U.W."/>
            <person name="Van de Peer Y."/>
            <person name="Grigoriev I.V."/>
        </authorList>
    </citation>
    <scope>NUCLEOTIDE SEQUENCE [LARGE SCALE GENOMIC DNA]</scope>
    <source>
        <strain evidence="5 6">CCMP1545</strain>
    </source>
</reference>
<dbReference type="OMA" id="NSFGWVR"/>
<dbReference type="Pfam" id="PF15626">
    <property type="entry name" value="mono-CXXC"/>
    <property type="match status" value="1"/>
</dbReference>
<feature type="compositionally biased region" description="Low complexity" evidence="3">
    <location>
        <begin position="947"/>
        <end position="958"/>
    </location>
</feature>
<dbReference type="GO" id="GO:0032259">
    <property type="term" value="P:methylation"/>
    <property type="evidence" value="ECO:0007669"/>
    <property type="project" value="UniProtKB-KW"/>
</dbReference>
<feature type="compositionally biased region" description="Basic and acidic residues" evidence="3">
    <location>
        <begin position="703"/>
        <end position="715"/>
    </location>
</feature>
<proteinExistence type="predicted"/>
<feature type="compositionally biased region" description="Acidic residues" evidence="3">
    <location>
        <begin position="959"/>
        <end position="969"/>
    </location>
</feature>
<dbReference type="InterPro" id="IPR000313">
    <property type="entry name" value="PWWP_dom"/>
</dbReference>
<feature type="compositionally biased region" description="Gly residues" evidence="3">
    <location>
        <begin position="983"/>
        <end position="993"/>
    </location>
</feature>
<dbReference type="SUPFAM" id="SSF53335">
    <property type="entry name" value="S-adenosyl-L-methionine-dependent methyltransferases"/>
    <property type="match status" value="1"/>
</dbReference>
<dbReference type="PANTHER" id="PTHR10688:SF5">
    <property type="entry name" value="PWWP DOMAIN-CONTAINING PROTEIN 1-RELATED"/>
    <property type="match status" value="1"/>
</dbReference>
<keyword evidence="2" id="KW-0808">Transferase</keyword>
<feature type="compositionally biased region" description="Basic and acidic residues" evidence="3">
    <location>
        <begin position="511"/>
        <end position="524"/>
    </location>
</feature>
<evidence type="ECO:0000259" key="4">
    <source>
        <dbReference type="PROSITE" id="PS50812"/>
    </source>
</evidence>
<feature type="compositionally biased region" description="Gly residues" evidence="3">
    <location>
        <begin position="531"/>
        <end position="543"/>
    </location>
</feature>
<evidence type="ECO:0000256" key="1">
    <source>
        <dbReference type="ARBA" id="ARBA00022603"/>
    </source>
</evidence>
<dbReference type="GeneID" id="9689997"/>
<dbReference type="EMBL" id="GG663751">
    <property type="protein sequence ID" value="EEH51296.1"/>
    <property type="molecule type" value="Genomic_DNA"/>
</dbReference>
<evidence type="ECO:0000256" key="2">
    <source>
        <dbReference type="ARBA" id="ARBA00022679"/>
    </source>
</evidence>
<dbReference type="Proteomes" id="UP000001876">
    <property type="component" value="Unassembled WGS sequence"/>
</dbReference>
<dbReference type="InterPro" id="IPR001525">
    <property type="entry name" value="C5_MeTfrase"/>
</dbReference>
<dbReference type="Gene3D" id="3.40.50.150">
    <property type="entry name" value="Vaccinia Virus protein VP39"/>
    <property type="match status" value="1"/>
</dbReference>
<feature type="region of interest" description="Disordered" evidence="3">
    <location>
        <begin position="686"/>
        <end position="742"/>
    </location>
</feature>
<dbReference type="CDD" id="cd20404">
    <property type="entry name" value="Tudor_Agenet_AtEML-like"/>
    <property type="match status" value="1"/>
</dbReference>
<dbReference type="PANTHER" id="PTHR10688">
    <property type="entry name" value="PWWP DOMAIN-CONTAINING PROTEIN"/>
    <property type="match status" value="1"/>
</dbReference>
<evidence type="ECO:0000313" key="5">
    <source>
        <dbReference type="EMBL" id="EEH51296.1"/>
    </source>
</evidence>
<keyword evidence="6" id="KW-1185">Reference proteome</keyword>
<dbReference type="PROSITE" id="PS50812">
    <property type="entry name" value="PWWP"/>
    <property type="match status" value="1"/>
</dbReference>
<dbReference type="eggNOG" id="ENOG502QQX0">
    <property type="taxonomic scope" value="Eukaryota"/>
</dbReference>